<accession>A0A2A4Z9U5</accession>
<proteinExistence type="predicted"/>
<gene>
    <name evidence="1" type="ORF">COB13_00675</name>
</gene>
<sequence>MSRKSLLAFCWDAKRVAWHLHTEIRDAVGGGFGDLRRKLVSGAGGERLSVSLTKLVHRIVFATSF</sequence>
<evidence type="ECO:0000313" key="1">
    <source>
        <dbReference type="EMBL" id="PCJ03782.1"/>
    </source>
</evidence>
<reference key="1">
    <citation type="submission" date="2017-08" db="EMBL/GenBank/DDBJ databases">
        <title>A dynamic microbial community with high functional redundancy inhabits the cold, oxic subseafloor aquifer.</title>
        <authorList>
            <person name="Tully B.J."/>
            <person name="Wheat C.G."/>
            <person name="Glazer B.T."/>
            <person name="Huber J.A."/>
        </authorList>
    </citation>
    <scope>NUCLEOTIDE SEQUENCE [LARGE SCALE GENOMIC DNA]</scope>
</reference>
<comment type="caution">
    <text evidence="1">The sequence shown here is derived from an EMBL/GenBank/DDBJ whole genome shotgun (WGS) entry which is preliminary data.</text>
</comment>
<reference evidence="1" key="2">
    <citation type="journal article" date="2018" name="ISME J.">
        <title>A dynamic microbial community with high functional redundancy inhabits the cold, oxic subseafloor aquifer.</title>
        <authorList>
            <person name="Tully B.J."/>
            <person name="Wheat C.G."/>
            <person name="Glazer B.T."/>
            <person name="Huber J.A."/>
        </authorList>
    </citation>
    <scope>NUCLEOTIDE SEQUENCE</scope>
    <source>
        <strain evidence="1">NORP83</strain>
    </source>
</reference>
<protein>
    <submittedName>
        <fullName evidence="1">Uncharacterized protein</fullName>
    </submittedName>
</protein>
<dbReference type="AlphaFoldDB" id="A0A2A4Z9U5"/>
<organism evidence="1">
    <name type="scientific">OCS116 cluster bacterium</name>
    <dbReference type="NCBI Taxonomy" id="2030921"/>
    <lineage>
        <taxon>Bacteria</taxon>
        <taxon>Pseudomonadati</taxon>
        <taxon>Pseudomonadota</taxon>
        <taxon>Alphaproteobacteria</taxon>
        <taxon>OCS116 cluster</taxon>
    </lineage>
</organism>
<name>A0A2A4Z9U5_9PROT</name>
<dbReference type="EMBL" id="NVUS01000001">
    <property type="protein sequence ID" value="PCJ03782.1"/>
    <property type="molecule type" value="Genomic_DNA"/>
</dbReference>